<reference evidence="2 3" key="1">
    <citation type="submission" date="2020-05" db="EMBL/GenBank/DDBJ databases">
        <title>Complete genome sequence of Deefgea sp. D17.</title>
        <authorList>
            <person name="Bae J.-W."/>
            <person name="Han J.E."/>
        </authorList>
    </citation>
    <scope>NUCLEOTIDE SEQUENCE [LARGE SCALE GENOMIC DNA]</scope>
    <source>
        <strain evidence="2 3">D17</strain>
    </source>
</reference>
<dbReference type="InterPro" id="IPR036163">
    <property type="entry name" value="HMA_dom_sf"/>
</dbReference>
<dbReference type="InterPro" id="IPR006121">
    <property type="entry name" value="HMA_dom"/>
</dbReference>
<sequence>MYTLKVAKIACGGCAAKINTVLKTVDEAAEIVIDRMAGIIQVKSDLSLDEIRTALDQIGYPTAVI</sequence>
<feature type="domain" description="HMA" evidence="1">
    <location>
        <begin position="1"/>
        <end position="63"/>
    </location>
</feature>
<dbReference type="PROSITE" id="PS50846">
    <property type="entry name" value="HMA_2"/>
    <property type="match status" value="1"/>
</dbReference>
<dbReference type="RefSeq" id="WP_173533603.1">
    <property type="nucleotide sequence ID" value="NZ_CP054143.1"/>
</dbReference>
<dbReference type="KEGG" id="dee:HQN60_10545"/>
<proteinExistence type="predicted"/>
<name>A0A6M8SUU7_9NEIS</name>
<evidence type="ECO:0000313" key="3">
    <source>
        <dbReference type="Proteomes" id="UP000504844"/>
    </source>
</evidence>
<dbReference type="GO" id="GO:0046872">
    <property type="term" value="F:metal ion binding"/>
    <property type="evidence" value="ECO:0007669"/>
    <property type="project" value="InterPro"/>
</dbReference>
<dbReference type="CDD" id="cd00371">
    <property type="entry name" value="HMA"/>
    <property type="match status" value="1"/>
</dbReference>
<dbReference type="AlphaFoldDB" id="A0A6M8SUU7"/>
<dbReference type="Gene3D" id="3.30.70.100">
    <property type="match status" value="1"/>
</dbReference>
<protein>
    <submittedName>
        <fullName evidence="2">Heavy-metal-associated domain-containing protein</fullName>
    </submittedName>
</protein>
<accession>A0A6M8SUU7</accession>
<dbReference type="Proteomes" id="UP000504844">
    <property type="component" value="Chromosome"/>
</dbReference>
<evidence type="ECO:0000313" key="2">
    <source>
        <dbReference type="EMBL" id="QKJ67100.1"/>
    </source>
</evidence>
<evidence type="ECO:0000259" key="1">
    <source>
        <dbReference type="PROSITE" id="PS50846"/>
    </source>
</evidence>
<organism evidence="2 3">
    <name type="scientific">Deefgea piscis</name>
    <dbReference type="NCBI Taxonomy" id="2739061"/>
    <lineage>
        <taxon>Bacteria</taxon>
        <taxon>Pseudomonadati</taxon>
        <taxon>Pseudomonadota</taxon>
        <taxon>Betaproteobacteria</taxon>
        <taxon>Neisseriales</taxon>
        <taxon>Chitinibacteraceae</taxon>
        <taxon>Deefgea</taxon>
    </lineage>
</organism>
<gene>
    <name evidence="2" type="ORF">HQN60_10545</name>
</gene>
<keyword evidence="3" id="KW-1185">Reference proteome</keyword>
<dbReference type="Pfam" id="PF00403">
    <property type="entry name" value="HMA"/>
    <property type="match status" value="1"/>
</dbReference>
<dbReference type="SUPFAM" id="SSF55008">
    <property type="entry name" value="HMA, heavy metal-associated domain"/>
    <property type="match status" value="1"/>
</dbReference>
<dbReference type="EMBL" id="CP054143">
    <property type="protein sequence ID" value="QKJ67100.1"/>
    <property type="molecule type" value="Genomic_DNA"/>
</dbReference>